<reference evidence="2 3" key="1">
    <citation type="submission" date="2019-04" db="EMBL/GenBank/DDBJ databases">
        <title>Pedobacter sp. AR-2-6 sp. nov., isolated from Arctic soil.</title>
        <authorList>
            <person name="Dahal R.H."/>
            <person name="Kim D.-U."/>
        </authorList>
    </citation>
    <scope>NUCLEOTIDE SEQUENCE [LARGE SCALE GENOMIC DNA]</scope>
    <source>
        <strain evidence="2 3">AR-2-6</strain>
    </source>
</reference>
<feature type="domain" description="ABM" evidence="1">
    <location>
        <begin position="2"/>
        <end position="92"/>
    </location>
</feature>
<dbReference type="GO" id="GO:0004497">
    <property type="term" value="F:monooxygenase activity"/>
    <property type="evidence" value="ECO:0007669"/>
    <property type="project" value="UniProtKB-KW"/>
</dbReference>
<keyword evidence="2" id="KW-0503">Monooxygenase</keyword>
<comment type="caution">
    <text evidence="2">The sequence shown here is derived from an EMBL/GenBank/DDBJ whole genome shotgun (WGS) entry which is preliminary data.</text>
</comment>
<proteinExistence type="predicted"/>
<dbReference type="EMBL" id="SWBO01000002">
    <property type="protein sequence ID" value="TKC02541.1"/>
    <property type="molecule type" value="Genomic_DNA"/>
</dbReference>
<dbReference type="OrthoDB" id="1120859at2"/>
<protein>
    <submittedName>
        <fullName evidence="2">Antibiotic biosynthesis monooxygenase</fullName>
    </submittedName>
</protein>
<dbReference type="PROSITE" id="PS51725">
    <property type="entry name" value="ABM"/>
    <property type="match status" value="1"/>
</dbReference>
<evidence type="ECO:0000313" key="3">
    <source>
        <dbReference type="Proteomes" id="UP000310477"/>
    </source>
</evidence>
<evidence type="ECO:0000259" key="1">
    <source>
        <dbReference type="PROSITE" id="PS51725"/>
    </source>
</evidence>
<name>A0A4U1C9U4_9SPHI</name>
<dbReference type="InterPro" id="IPR011008">
    <property type="entry name" value="Dimeric_a/b-barrel"/>
</dbReference>
<dbReference type="Gene3D" id="3.30.70.100">
    <property type="match status" value="1"/>
</dbReference>
<dbReference type="Pfam" id="PF03992">
    <property type="entry name" value="ABM"/>
    <property type="match status" value="1"/>
</dbReference>
<organism evidence="2 3">
    <name type="scientific">Pedobacter cryotolerans</name>
    <dbReference type="NCBI Taxonomy" id="2571270"/>
    <lineage>
        <taxon>Bacteria</taxon>
        <taxon>Pseudomonadati</taxon>
        <taxon>Bacteroidota</taxon>
        <taxon>Sphingobacteriia</taxon>
        <taxon>Sphingobacteriales</taxon>
        <taxon>Sphingobacteriaceae</taxon>
        <taxon>Pedobacter</taxon>
    </lineage>
</organism>
<gene>
    <name evidence="2" type="ORF">FA045_04495</name>
</gene>
<dbReference type="AlphaFoldDB" id="A0A4U1C9U4"/>
<dbReference type="InterPro" id="IPR007138">
    <property type="entry name" value="ABM_dom"/>
</dbReference>
<keyword evidence="3" id="KW-1185">Reference proteome</keyword>
<accession>A0A4U1C9U4</accession>
<keyword evidence="2" id="KW-0560">Oxidoreductase</keyword>
<evidence type="ECO:0000313" key="2">
    <source>
        <dbReference type="EMBL" id="TKC02541.1"/>
    </source>
</evidence>
<sequence>MLVRVVKMQFDINFIDEFRILFTDVKPKISNFEGCLSVQLLQHENELSTWFTISKWRSADDLENYRKSDLFIKTWAKVKPNFAAKAEAWSLLEQ</sequence>
<dbReference type="Proteomes" id="UP000310477">
    <property type="component" value="Unassembled WGS sequence"/>
</dbReference>
<dbReference type="RefSeq" id="WP_136874901.1">
    <property type="nucleotide sequence ID" value="NZ_SWBO01000002.1"/>
</dbReference>
<dbReference type="SUPFAM" id="SSF54909">
    <property type="entry name" value="Dimeric alpha+beta barrel"/>
    <property type="match status" value="1"/>
</dbReference>